<comment type="caution">
    <text evidence="1">The sequence shown here is derived from an EMBL/GenBank/DDBJ whole genome shotgun (WGS) entry which is preliminary data.</text>
</comment>
<name>A0ABT7ZA36_9ACTN</name>
<dbReference type="Proteomes" id="UP001174050">
    <property type="component" value="Unassembled WGS sequence"/>
</dbReference>
<dbReference type="Pfam" id="PF17196">
    <property type="entry name" value="DUF5133"/>
    <property type="match status" value="1"/>
</dbReference>
<organism evidence="1 2">
    <name type="scientific">Streptomyces ficellus</name>
    <dbReference type="NCBI Taxonomy" id="1977088"/>
    <lineage>
        <taxon>Bacteria</taxon>
        <taxon>Bacillati</taxon>
        <taxon>Actinomycetota</taxon>
        <taxon>Actinomycetes</taxon>
        <taxon>Kitasatosporales</taxon>
        <taxon>Streptomycetaceae</taxon>
        <taxon>Streptomyces</taxon>
    </lineage>
</organism>
<reference evidence="1" key="1">
    <citation type="submission" date="2023-06" db="EMBL/GenBank/DDBJ databases">
        <title>WGS-Sequencing of Streptomyces ficellus isolate 21 collected from sand in Gara Djebilet Iron Mine in Algeria.</title>
        <authorList>
            <person name="Zegers G.P."/>
            <person name="Gomez A."/>
            <person name="Gueddou A."/>
            <person name="Zahara A.F."/>
            <person name="Worth M."/>
            <person name="Sevigny J.L."/>
            <person name="Tisa L."/>
        </authorList>
    </citation>
    <scope>NUCLEOTIDE SEQUENCE</scope>
    <source>
        <strain evidence="1">AS11</strain>
    </source>
</reference>
<dbReference type="RefSeq" id="WP_290113595.1">
    <property type="nucleotide sequence ID" value="NZ_JAUEPL010000032.1"/>
</dbReference>
<evidence type="ECO:0000313" key="2">
    <source>
        <dbReference type="Proteomes" id="UP001174050"/>
    </source>
</evidence>
<proteinExistence type="predicted"/>
<evidence type="ECO:0000313" key="1">
    <source>
        <dbReference type="EMBL" id="MDN3296373.1"/>
    </source>
</evidence>
<gene>
    <name evidence="1" type="ORF">QWM81_20355</name>
</gene>
<dbReference type="EMBL" id="JAUEPL010000032">
    <property type="protein sequence ID" value="MDN3296373.1"/>
    <property type="molecule type" value="Genomic_DNA"/>
</dbReference>
<dbReference type="InterPro" id="IPR033457">
    <property type="entry name" value="DUF5133"/>
</dbReference>
<keyword evidence="2" id="KW-1185">Reference proteome</keyword>
<accession>A0ABT7ZA36</accession>
<protein>
    <submittedName>
        <fullName evidence="1">DUF5133 domain-containing protein</fullName>
    </submittedName>
</protein>
<sequence>MLTAHPVFLSRLIKEYETLKALHGQAGTPEVQRRLEDVTYTLCVSTGTRDGESALVAARHQLLGTHPEDGPLLTT</sequence>